<dbReference type="Pfam" id="PF00082">
    <property type="entry name" value="Peptidase_S8"/>
    <property type="match status" value="1"/>
</dbReference>
<dbReference type="EMBL" id="JACRIW010000110">
    <property type="protein sequence ID" value="MBI5170833.1"/>
    <property type="molecule type" value="Genomic_DNA"/>
</dbReference>
<evidence type="ECO:0000313" key="14">
    <source>
        <dbReference type="EMBL" id="MBI5170833.1"/>
    </source>
</evidence>
<evidence type="ECO:0000256" key="4">
    <source>
        <dbReference type="ARBA" id="ARBA00022490"/>
    </source>
</evidence>
<keyword evidence="7 10" id="KW-0720">Serine protease</keyword>
<dbReference type="InterPro" id="IPR000209">
    <property type="entry name" value="Peptidase_S8/S53_dom"/>
</dbReference>
<keyword evidence="4" id="KW-0963">Cytoplasm</keyword>
<dbReference type="Gene3D" id="2.60.40.4070">
    <property type="match status" value="1"/>
</dbReference>
<comment type="subcellular location">
    <subcellularLocation>
        <location evidence="1">Cell projection</location>
        <location evidence="1">Cilium</location>
    </subcellularLocation>
    <subcellularLocation>
        <location evidence="2">Cytoplasm</location>
    </subcellularLocation>
</comment>
<keyword evidence="8" id="KW-0969">Cilium</keyword>
<dbReference type="InterPro" id="IPR022398">
    <property type="entry name" value="Peptidase_S8_His-AS"/>
</dbReference>
<reference evidence="14" key="1">
    <citation type="submission" date="2020-07" db="EMBL/GenBank/DDBJ databases">
        <title>Huge and variable diversity of episymbiotic CPR bacteria and DPANN archaea in groundwater ecosystems.</title>
        <authorList>
            <person name="He C.Y."/>
            <person name="Keren R."/>
            <person name="Whittaker M."/>
            <person name="Farag I.F."/>
            <person name="Doudna J."/>
            <person name="Cate J.H.D."/>
            <person name="Banfield J.F."/>
        </authorList>
    </citation>
    <scope>NUCLEOTIDE SEQUENCE</scope>
    <source>
        <strain evidence="14">NC_groundwater_1813_Pr3_B-0.1um_71_17</strain>
    </source>
</reference>
<dbReference type="CDD" id="cd07473">
    <property type="entry name" value="Peptidases_S8_Subtilisin_like"/>
    <property type="match status" value="1"/>
</dbReference>
<dbReference type="InterPro" id="IPR023828">
    <property type="entry name" value="Peptidase_S8_Ser-AS"/>
</dbReference>
<dbReference type="Pfam" id="PF13860">
    <property type="entry name" value="FlgD_ig"/>
    <property type="match status" value="1"/>
</dbReference>
<dbReference type="InterPro" id="IPR025965">
    <property type="entry name" value="FlgD/Vpr_Ig-like"/>
</dbReference>
<comment type="caution">
    <text evidence="14">The sequence shown here is derived from an EMBL/GenBank/DDBJ whole genome shotgun (WGS) entry which is preliminary data.</text>
</comment>
<evidence type="ECO:0000256" key="8">
    <source>
        <dbReference type="ARBA" id="ARBA00023069"/>
    </source>
</evidence>
<dbReference type="PROSITE" id="PS50853">
    <property type="entry name" value="FN3"/>
    <property type="match status" value="1"/>
</dbReference>
<feature type="active site" description="Charge relay system" evidence="10">
    <location>
        <position position="369"/>
    </location>
</feature>
<dbReference type="InterPro" id="IPR003961">
    <property type="entry name" value="FN3_dom"/>
</dbReference>
<dbReference type="InterPro" id="IPR036116">
    <property type="entry name" value="FN3_sf"/>
</dbReference>
<dbReference type="PROSITE" id="PS00137">
    <property type="entry name" value="SUBTILASE_HIS"/>
    <property type="match status" value="1"/>
</dbReference>
<dbReference type="InterPro" id="IPR050131">
    <property type="entry name" value="Peptidase_S8_subtilisin-like"/>
</dbReference>
<dbReference type="InterPro" id="IPR015500">
    <property type="entry name" value="Peptidase_S8_subtilisin-rel"/>
</dbReference>
<feature type="chain" id="PRO_5037342474" evidence="12">
    <location>
        <begin position="27"/>
        <end position="1841"/>
    </location>
</feature>
<dbReference type="Gene3D" id="2.60.40.10">
    <property type="entry name" value="Immunoglobulins"/>
    <property type="match status" value="3"/>
</dbReference>
<organism evidence="14 15">
    <name type="scientific">Eiseniibacteriota bacterium</name>
    <dbReference type="NCBI Taxonomy" id="2212470"/>
    <lineage>
        <taxon>Bacteria</taxon>
        <taxon>Candidatus Eiseniibacteriota</taxon>
    </lineage>
</organism>
<dbReference type="PANTHER" id="PTHR43806:SF11">
    <property type="entry name" value="CEREVISIN-RELATED"/>
    <property type="match status" value="1"/>
</dbReference>
<evidence type="ECO:0000256" key="12">
    <source>
        <dbReference type="SAM" id="SignalP"/>
    </source>
</evidence>
<evidence type="ECO:0000256" key="10">
    <source>
        <dbReference type="PROSITE-ProRule" id="PRU01240"/>
    </source>
</evidence>
<dbReference type="SUPFAM" id="SSF49265">
    <property type="entry name" value="Fibronectin type III"/>
    <property type="match status" value="1"/>
</dbReference>
<dbReference type="CDD" id="cd00063">
    <property type="entry name" value="FN3"/>
    <property type="match status" value="1"/>
</dbReference>
<dbReference type="Pfam" id="PF00041">
    <property type="entry name" value="fn3"/>
    <property type="match status" value="1"/>
</dbReference>
<dbReference type="Pfam" id="PF22148">
    <property type="entry name" value="Fervidolysin_NPro-like"/>
    <property type="match status" value="1"/>
</dbReference>
<evidence type="ECO:0000256" key="5">
    <source>
        <dbReference type="ARBA" id="ARBA00022670"/>
    </source>
</evidence>
<evidence type="ECO:0000256" key="11">
    <source>
        <dbReference type="RuleBase" id="RU003355"/>
    </source>
</evidence>
<evidence type="ECO:0000313" key="15">
    <source>
        <dbReference type="Proteomes" id="UP000696931"/>
    </source>
</evidence>
<evidence type="ECO:0000256" key="9">
    <source>
        <dbReference type="ARBA" id="ARBA00023273"/>
    </source>
</evidence>
<evidence type="ECO:0000259" key="13">
    <source>
        <dbReference type="PROSITE" id="PS50853"/>
    </source>
</evidence>
<feature type="active site" description="Charge relay system" evidence="10">
    <location>
        <position position="209"/>
    </location>
</feature>
<dbReference type="GO" id="GO:0005737">
    <property type="term" value="C:cytoplasm"/>
    <property type="evidence" value="ECO:0007669"/>
    <property type="project" value="UniProtKB-SubCell"/>
</dbReference>
<feature type="active site" description="Charge relay system" evidence="10">
    <location>
        <position position="154"/>
    </location>
</feature>
<feature type="domain" description="Fibronectin type-III" evidence="13">
    <location>
        <begin position="434"/>
        <end position="539"/>
    </location>
</feature>
<keyword evidence="9" id="KW-0966">Cell projection</keyword>
<protein>
    <submittedName>
        <fullName evidence="14">S8 family serine peptidase</fullName>
    </submittedName>
</protein>
<dbReference type="InterPro" id="IPR023827">
    <property type="entry name" value="Peptidase_S8_Asp-AS"/>
</dbReference>
<sequence>MSLRKLLHAVLLACVALALHVSAAWALNAQPIPGEVIVKYRAGVTPARRDQVMSLLSNVQRRREFSFIRAELVKSGGMSTEQMLRVLRSDPNVEYAEPNYRITIDVVPNDPRFSELYGMRNTGQTGGTAGADIRATNAWDVFTGDPNLKVGIIDTGIDYNHPDLAANVWTNPGEIAGNGIDDDGNGYVDDVHGYDVVNNDGDPMDDNGHGSHCAGTIAGVGNNAVGVTGVCWSAKLIGIKFLSASGSGSTEGAIAGIEYAIAVGARLTSNSWGGGGFSQALLDAINAAGTAGQLFIAAAGNSGTDNDASPHYPSTYDSPYIIAVAATDDADALASFSCFGATTVDLGAPGVDILSCQPGGGYQLLSGTSMATPHVSGAAALVWGRFPGATNLQIKQLLLTKADPVPSLAGKCVTGARLNVFLALADPDSIAPGAVSDLAATNPGSTTMGLTWTATGDDAGTGRASRYDIRWSTSPITPANFAAANPVTGPDPLVAGSAESFEVTGLAYNTLYYFALKAADEFGNTGEMSNLASGTTLGAPAFSAAPAALTEALLTGASSNQPLTITNSGAGRLDWTAPTPELLLANGGLVQPDVIYPEVSIAKGEKDTNPGLLGAGGPDSFGYRWVDSDQAGGPGYAWVDITGVGSSLTLTGDDALSAAVPLGFNFPFYGSTFSSVKVCTNGFLTFTDTVTPYSNSALPSASGAQNMLAPFWDDLNFGTTPRVYTYNDGTRFIVSFVAVPRYSAGGPYTFQVLLYPSGEIRYQYQTMAAPLDGATVGIQNATETVGLTTAYNVAYLHDALAIRYIPLRQWLSVSPTSGQLASGASQNVNVHFDATGLMGGTYLGNVLFSTNAPAPLSSVPATLTVTGAPNVAATPDTSNFGTHYANGTYALTLNVANDGTDALHVTGIASSDPSLTAAPASFTVAPSSTVAVTLSWHPVAPSTLDATVTIASDDPDSPSLVRRAIGSAVAAPAFSVNPNSFDVTLNTNTATSQNLRVTNGGGSALTFAAATVVNAAPQPLPARDPQEDLPYLTPKGQPDQVFGVTPESAGGPDAFGYRWADSNEPGGPAFSWVEISGTGTAIALTGDDVNTGPLPIGFNFPFYGTTFPTFRICTNGWLSFTSALTAFSNTALPNAGTSVPENLVAPFWDDLNFTGGAQAFYQYDGSRLIVEWKNVPRYLDTTHPNTFEVILYPDGRIVYQYLSMTAATMNSNTVGIQNAARNDGLAAAFNTAYVANNLAVRFTPPARWLTVTPLSGSIPAGGFLDLTVGFNAAGMSGGTYSGAVRLNTNDPTVPQFDVASTLHVIGVPDIAVTPGALAFDTAFVNVPRNRQLTVQNTGSDALLIDEVTIDNASYTSTGGAVTIPPGGSSIVTVTINPNAIGTHPGTLTIKSNDPDTPFLAVPLTGEAVGAPDYSASHTVIEHTVFAGDADEQAFVVHNSGFSNLYWSLATAVSTALGTNPTVYHTPGLAKDVIDGRPGILGSGGPDAYGYRWKDSDAAGGPAFGWVDITATGTHATVAEADDATATAVPIGFAFPFYGSTFSTVNICSNGWLSFTSALTSYSNAALPNTGSGVPENLVAPFWDDLDLSTTGSVLYQNDGSRFIVSWVAAPHFSSGGPYTFQAILYPSGKIVFQYLTVGTSVINSQTIGIQDAARTVGLNTVYNANYVHDGLAIEYSRMPDWLSVSPPSGTAVVFGANTGRIGFDATELAPGTYTGTLTVTTNDPDEGLVNVPVTLHVITGYADAGTPLPKAFGLRLAGANPVRGRAGIELALPTAGSAHVGLYDVRGALVRTLASGPHAAGTHRLALDGSGAAGEALPSGVYFVKARTAGGEFRQRVVILH</sequence>
<dbReference type="SMART" id="SM00060">
    <property type="entry name" value="FN3"/>
    <property type="match status" value="1"/>
</dbReference>
<feature type="signal peptide" evidence="12">
    <location>
        <begin position="1"/>
        <end position="26"/>
    </location>
</feature>
<dbReference type="InterPro" id="IPR034204">
    <property type="entry name" value="PfSUB1-like_cat_dom"/>
</dbReference>
<evidence type="ECO:0000256" key="1">
    <source>
        <dbReference type="ARBA" id="ARBA00004138"/>
    </source>
</evidence>
<keyword evidence="12" id="KW-0732">Signal</keyword>
<evidence type="ECO:0000256" key="6">
    <source>
        <dbReference type="ARBA" id="ARBA00022801"/>
    </source>
</evidence>
<dbReference type="PANTHER" id="PTHR43806">
    <property type="entry name" value="PEPTIDASE S8"/>
    <property type="match status" value="1"/>
</dbReference>
<proteinExistence type="inferred from homology"/>
<dbReference type="GO" id="GO:0006508">
    <property type="term" value="P:proteolysis"/>
    <property type="evidence" value="ECO:0007669"/>
    <property type="project" value="UniProtKB-KW"/>
</dbReference>
<dbReference type="Pfam" id="PF22544">
    <property type="entry name" value="HYDIN_VesB_CFA65-like_Ig"/>
    <property type="match status" value="1"/>
</dbReference>
<name>A0A933W4A4_UNCEI</name>
<dbReference type="PROSITE" id="PS00136">
    <property type="entry name" value="SUBTILASE_ASP"/>
    <property type="match status" value="1"/>
</dbReference>
<dbReference type="Proteomes" id="UP000696931">
    <property type="component" value="Unassembled WGS sequence"/>
</dbReference>
<dbReference type="NCBIfam" id="NF012200">
    <property type="entry name" value="choice_anch_D"/>
    <property type="match status" value="2"/>
</dbReference>
<dbReference type="GO" id="GO:0004252">
    <property type="term" value="F:serine-type endopeptidase activity"/>
    <property type="evidence" value="ECO:0007669"/>
    <property type="project" value="UniProtKB-UniRule"/>
</dbReference>
<dbReference type="PROSITE" id="PS00138">
    <property type="entry name" value="SUBTILASE_SER"/>
    <property type="match status" value="1"/>
</dbReference>
<accession>A0A933W4A4</accession>
<dbReference type="PRINTS" id="PR00723">
    <property type="entry name" value="SUBTILISIN"/>
</dbReference>
<evidence type="ECO:0000256" key="2">
    <source>
        <dbReference type="ARBA" id="ARBA00004496"/>
    </source>
</evidence>
<gene>
    <name evidence="14" type="ORF">HZA61_15190</name>
</gene>
<dbReference type="InterPro" id="IPR054399">
    <property type="entry name" value="Fervidolysin-like_N_prodom"/>
</dbReference>
<comment type="similarity">
    <text evidence="3 10 11">Belongs to the peptidase S8 family.</text>
</comment>
<evidence type="ECO:0000256" key="7">
    <source>
        <dbReference type="ARBA" id="ARBA00022825"/>
    </source>
</evidence>
<keyword evidence="5 10" id="KW-0645">Protease</keyword>
<evidence type="ECO:0000256" key="3">
    <source>
        <dbReference type="ARBA" id="ARBA00011073"/>
    </source>
</evidence>
<dbReference type="InterPro" id="IPR036852">
    <property type="entry name" value="Peptidase_S8/S53_dom_sf"/>
</dbReference>
<dbReference type="PROSITE" id="PS51892">
    <property type="entry name" value="SUBTILASE"/>
    <property type="match status" value="1"/>
</dbReference>
<dbReference type="InterPro" id="IPR053879">
    <property type="entry name" value="HYDIN_VesB_CFA65-like_Ig"/>
</dbReference>
<dbReference type="Gene3D" id="3.40.50.200">
    <property type="entry name" value="Peptidase S8/S53 domain"/>
    <property type="match status" value="1"/>
</dbReference>
<dbReference type="InterPro" id="IPR013783">
    <property type="entry name" value="Ig-like_fold"/>
</dbReference>
<keyword evidence="6 10" id="KW-0378">Hydrolase</keyword>
<dbReference type="SUPFAM" id="SSF52743">
    <property type="entry name" value="Subtilisin-like"/>
    <property type="match status" value="1"/>
</dbReference>